<feature type="compositionally biased region" description="Low complexity" evidence="1">
    <location>
        <begin position="1578"/>
        <end position="1594"/>
    </location>
</feature>
<feature type="compositionally biased region" description="Low complexity" evidence="1">
    <location>
        <begin position="1194"/>
        <end position="1219"/>
    </location>
</feature>
<feature type="compositionally biased region" description="Basic and acidic residues" evidence="1">
    <location>
        <begin position="1183"/>
        <end position="1193"/>
    </location>
</feature>
<feature type="region of interest" description="Disordered" evidence="1">
    <location>
        <begin position="2632"/>
        <end position="2652"/>
    </location>
</feature>
<feature type="compositionally biased region" description="Low complexity" evidence="1">
    <location>
        <begin position="2069"/>
        <end position="2097"/>
    </location>
</feature>
<feature type="compositionally biased region" description="Low complexity" evidence="1">
    <location>
        <begin position="2299"/>
        <end position="2323"/>
    </location>
</feature>
<feature type="region of interest" description="Disordered" evidence="1">
    <location>
        <begin position="2723"/>
        <end position="2765"/>
    </location>
</feature>
<dbReference type="Pfam" id="PF03497">
    <property type="entry name" value="Anthrax_toxA"/>
    <property type="match status" value="1"/>
</dbReference>
<protein>
    <submittedName>
        <fullName evidence="4">Uncharacterized protein</fullName>
    </submittedName>
</protein>
<feature type="compositionally biased region" description="Low complexity" evidence="1">
    <location>
        <begin position="81"/>
        <end position="109"/>
    </location>
</feature>
<feature type="region of interest" description="Disordered" evidence="1">
    <location>
        <begin position="26"/>
        <end position="140"/>
    </location>
</feature>
<dbReference type="InterPro" id="IPR037017">
    <property type="entry name" value="Anthrax_toxin_edema_cen_sf"/>
</dbReference>
<feature type="compositionally biased region" description="Polar residues" evidence="1">
    <location>
        <begin position="1682"/>
        <end position="1714"/>
    </location>
</feature>
<feature type="compositionally biased region" description="Basic and acidic residues" evidence="1">
    <location>
        <begin position="2632"/>
        <end position="2645"/>
    </location>
</feature>
<dbReference type="OrthoDB" id="1550625at2"/>
<feature type="compositionally biased region" description="Basic and acidic residues" evidence="1">
    <location>
        <begin position="2107"/>
        <end position="2117"/>
    </location>
</feature>
<evidence type="ECO:0000259" key="3">
    <source>
        <dbReference type="Pfam" id="PF20178"/>
    </source>
</evidence>
<dbReference type="InterPro" id="IPR046673">
    <property type="entry name" value="ToxA_N"/>
</dbReference>
<dbReference type="EMBL" id="RQIS01000002">
    <property type="protein sequence ID" value="RQH09104.1"/>
    <property type="molecule type" value="Genomic_DNA"/>
</dbReference>
<feature type="compositionally biased region" description="Polar residues" evidence="1">
    <location>
        <begin position="1265"/>
        <end position="1275"/>
    </location>
</feature>
<feature type="region of interest" description="Disordered" evidence="1">
    <location>
        <begin position="2239"/>
        <end position="2334"/>
    </location>
</feature>
<dbReference type="GO" id="GO:0008294">
    <property type="term" value="F:calcium- and calmodulin-responsive adenylate cyclase activity"/>
    <property type="evidence" value="ECO:0007669"/>
    <property type="project" value="InterPro"/>
</dbReference>
<feature type="domain" description="Anthrax toxin edema factor central" evidence="2">
    <location>
        <begin position="2369"/>
        <end position="2534"/>
    </location>
</feature>
<sequence length="2765" mass="298322">MPGSSSPERWAIESLEKSMQVNQYVAPIPLYNQNHDKDKDKNKDTGTKDTAQKVNASALLPANAKQQRISSQDSDKDAKTKNGNRSARSSGGSAAQSKSSAPVASVSSAHHIVRRDAPPENPEPAASALSADGNPDADSQDIEKIHVDPESITQDVQDEFQNLFEQTKAFKEKAPSGDVMVQASNFIRDTIKAKTGLDIDPDQTYLVRFSGGEASPDGNKSVTGWQHKASQVEQFMSLTDFLLKGADDQWANSYAGTLNSYHGLYTSSNAATYGANNEVKILPTDLRAMFQGEKLEQHLNAKQKSFWEAQKPQWREMAKFEFSALAKKASVDGHLSRQGYEIAMKGAASNVALDKPAKMKDMEAEAKPDASVKVRRFDIDKYTATDILRMVGKDGRTVLYIPGSKQSFYEFKNEAALDKWVIAQTKDPAAQKELASHFSAYDRSTGNWGAFSKSGINEALANLASGAWDSGSINMANEEISGDAFSDMADRIRNRNDEDLTQISLKHETHDIWLNNLISGHTDSLTKPIERALSAGSFAELVGSEGGGAFAADTDFRRQAINEAPGMSVAATLLLAPESSAAAVRAEPPATSPSDYSGPWQKDFSTTSFPPGNGAEAMNEFTKNIQTITGQANPALYTSLSAVRDVSATGKDKTNFQRLQNSLDEVYKRLDDANKRLHDPNKKVDILSSLILSLDTMDENALNQAYERLGNLASDAFERFKLMKENDYRDIEFFERSDKSKPVPEHETQAPTHAFINLKDRHKMAINLEAPDMGRSKLSDAEAGKRYNVDLVDSIMNQLTRLSANTQDFMTAMVEETKDGFALTSAKTALHQFKSSVPNVITCWQVLGRAPTTLDDNSVRYVLGLPNSTVPNDSSRADAVKVYNRWTPANQEKYADRLNWIYSDKDKQEVRKKLLNDDVTRADILTSNADTAALYLRDIGGWRDYATPPGFDYFLEQARKKAPADVGGDAIRRRAVEDFRSAIRHDYKPWKEYSGHYEPPPPYWLVVDFDNKEHRFASQAEADDFYVKGISAYVLRQLSNPLGTLLQLTEPNATPERRKQLNEWGDNPIGKTLAGMTKAMGGGETAQGLMESVGRVVEGFIPYWGQYRDVSDTIFGTSANVVEGKPPTADDTSSIIELMKDVISGGAVKNDAFGGKTVTLKFRLPKVKKTINVNIKIPRIEPGKAAKATKDSAPKTSATTSATPTTPATASTTPASQPKQTNRPKEIPPGGFGAQGKPKTDQKGGTQDAPKATTADGTPAAQPRKTVQSPTQASRKNFRADRGGDALKTGAVSYKTFDQNNYSIFQISNPDGVSQGLSLEAIKRIDSGSASGKDLSSAVLDIRRSLANSGPDRKAISTSVVSQQINPTQTTFQNLGQQPTKRYDADRQMSINALENDIRSMAPGDVALLRTKIKGKHGETLDTGHMLVVQRTKDQQYQLFDSNNGVFKYKTEDSLSRGLEPYFDAAYSDKGVMAPDSFTLYKSEPAAAKGTATEPKAPDAQKPFGEHYDFPYIDADGAPGSKPATSQTSTGKPATDQPATPAATPASSPAGGSTGPNGPTDKASEPKPTTSQTNTGKPATDQPATPATTPASSPAGGGTRPEVRLNAGNVTSELPGLTAQGHLNAARYFTENGNPPLVIQDKQDVVALTRFFNEEGGKLRLLGGAPGGDGPSQPKRPRTDANDGQQPSTSTTNPNDGRQPSTSTTNANSGQQPAAPTFTGGGIYGGFYISDQLKNSILATVRANQRLADSTVALHYQIPTRVVTDLRESFNLMRTSGRSSGISENTRTEIKNYIKQHDDAVNDDIAIRFNITKSLAETIRQELDPPKVTGIPDQRKAEIVEYIRKNIGGSNDEIGKACGVSGMTISRLRHDYGLQKSSGAGIPLSNDRKIEIRDFMLSHEGLTNAEIGTRFGISITTVSRIRNDPGYVEAPLPVPSPLPAGLDLDAPLSPNSQKKVDDIKAGLDSTPSSAQPGTSGGSSAPAQSSHQSTFAQNVDADAPLPALRERDLQEVWNELGWVNPEEPTNPDLMRWMSKNLTPEELHRLADLPNSQVEGELGMIRRRANMPEEGTPTTPVATSSGSSSSTSSGSSTPSTQGSADASQSPARAQERAELEHRAASSPTPPADADAVITWLQDHRTAEEMKRIEKLPQDEFDAEMERGRAEMLAAQKQDAAPGPSTSGGVTNLNLQLTTDNVIRELPGLTPQGQQNAMNYLAPEARNPVPVLQNQQDIDNVTAFFNEGRSRPGLPGGDPASAGTSGQQGQKVETNAGQTQASGSGTSDAVSQGPSTSTNTAASQGPSTSTNTAAAPATQTSQSTSTVPNPEVITPSAGSLHERDVQIKKEVEQNHIPDPASPDYSTHIDDVVSHTSSETGVVKVDLPVLQKMAYKYNTIISIRPVDKYATGLIEEGYATKGFHIKGKSASWGPQAGLICADQKFSKLENTDSARIDKFNQEITKSIDGGDATKIPLELSWDRLQKLSDMGTISVVSEPNSKGARTFGAVAPSGKLYYFEATPTKNGNFTITSNNQPIEVLAPTTKGAKPFTADYDLFAVAPHLADVGPQDRVPTPDVHQDVFKQRVDTYQNKDGINPNLKPAYDDKKEFHKNDDPDLGNSSQRVANLVPAINDEIKANDGRPRENVAHHADDSTNPVTDQDANYPATFFLPYKMGRFDEICVIHDKAELKEMVQAAKDRGYNFPLNPLWDSDITDTRRKGFTDAKDNIAASGVIGSGTGPTAQGAASGSGGDGSGTSKTDQEKAPGSGGDNR</sequence>
<proteinExistence type="predicted"/>
<dbReference type="Proteomes" id="UP000272778">
    <property type="component" value="Unassembled WGS sequence"/>
</dbReference>
<dbReference type="InterPro" id="IPR005165">
    <property type="entry name" value="Anthrax_toxin_edema_cen"/>
</dbReference>
<dbReference type="InterPro" id="IPR035099">
    <property type="entry name" value="Anthrax_toxin_C-terminal"/>
</dbReference>
<feature type="region of interest" description="Disordered" evidence="1">
    <location>
        <begin position="1183"/>
        <end position="1284"/>
    </location>
</feature>
<feature type="compositionally biased region" description="Low complexity" evidence="1">
    <location>
        <begin position="1939"/>
        <end position="1950"/>
    </location>
</feature>
<feature type="region of interest" description="Disordered" evidence="1">
    <location>
        <begin position="2166"/>
        <end position="2185"/>
    </location>
</feature>
<dbReference type="SUPFAM" id="SSF81298">
    <property type="entry name" value="Adenylylcyclase toxin (the edema factor)"/>
    <property type="match status" value="1"/>
</dbReference>
<feature type="region of interest" description="Disordered" evidence="1">
    <location>
        <begin position="1932"/>
        <end position="1990"/>
    </location>
</feature>
<dbReference type="Pfam" id="PF20178">
    <property type="entry name" value="ToxA_N"/>
    <property type="match status" value="1"/>
</dbReference>
<gene>
    <name evidence="4" type="ORF">D1Y85_04375</name>
</gene>
<feature type="region of interest" description="Disordered" evidence="1">
    <location>
        <begin position="1487"/>
        <end position="1604"/>
    </location>
</feature>
<feature type="compositionally biased region" description="Polar residues" evidence="1">
    <location>
        <begin position="2255"/>
        <end position="2298"/>
    </location>
</feature>
<feature type="region of interest" description="Disordered" evidence="1">
    <location>
        <begin position="1658"/>
        <end position="1717"/>
    </location>
</feature>
<evidence type="ECO:0000256" key="1">
    <source>
        <dbReference type="SAM" id="MobiDB-lite"/>
    </source>
</evidence>
<evidence type="ECO:0000259" key="2">
    <source>
        <dbReference type="Pfam" id="PF03497"/>
    </source>
</evidence>
<accession>A0A3N6MYL7</accession>
<feature type="compositionally biased region" description="Polar residues" evidence="1">
    <location>
        <begin position="1567"/>
        <end position="1577"/>
    </location>
</feature>
<name>A0A3N6MYL7_9BURK</name>
<organism evidence="4 5">
    <name type="scientific">Paraburkholderia dinghuensis</name>
    <dbReference type="NCBI Taxonomy" id="2305225"/>
    <lineage>
        <taxon>Bacteria</taxon>
        <taxon>Pseudomonadati</taxon>
        <taxon>Pseudomonadota</taxon>
        <taxon>Betaproteobacteria</taxon>
        <taxon>Burkholderiales</taxon>
        <taxon>Burkholderiaceae</taxon>
        <taxon>Paraburkholderia</taxon>
    </lineage>
</organism>
<evidence type="ECO:0000313" key="5">
    <source>
        <dbReference type="Proteomes" id="UP000272778"/>
    </source>
</evidence>
<feature type="region of interest" description="Disordered" evidence="1">
    <location>
        <begin position="2065"/>
        <end position="2127"/>
    </location>
</feature>
<feature type="domain" description="Dermonecrotic toxin N-terminal" evidence="3">
    <location>
        <begin position="183"/>
        <end position="440"/>
    </location>
</feature>
<feature type="compositionally biased region" description="Low complexity" evidence="1">
    <location>
        <begin position="1538"/>
        <end position="1551"/>
    </location>
</feature>
<reference evidence="4 5" key="1">
    <citation type="submission" date="2018-11" db="EMBL/GenBank/DDBJ databases">
        <title>Paraburkholderia sp. DHOA04, isolated from soil.</title>
        <authorList>
            <person name="Gao Z.-H."/>
            <person name="Qiu L.-H."/>
            <person name="Fu J.-C."/>
        </authorList>
    </citation>
    <scope>NUCLEOTIDE SEQUENCE [LARGE SCALE GENOMIC DNA]</scope>
    <source>
        <strain evidence="4 5">DHOA04</strain>
    </source>
</reference>
<feature type="compositionally biased region" description="Polar residues" evidence="1">
    <location>
        <begin position="1523"/>
        <end position="1532"/>
    </location>
</feature>
<dbReference type="GO" id="GO:0005576">
    <property type="term" value="C:extracellular region"/>
    <property type="evidence" value="ECO:0007669"/>
    <property type="project" value="InterPro"/>
</dbReference>
<feature type="compositionally biased region" description="Polar residues" evidence="1">
    <location>
        <begin position="1965"/>
        <end position="1990"/>
    </location>
</feature>
<feature type="compositionally biased region" description="Basic and acidic residues" evidence="1">
    <location>
        <begin position="34"/>
        <end position="51"/>
    </location>
</feature>
<feature type="compositionally biased region" description="Basic and acidic residues" evidence="1">
    <location>
        <begin position="1496"/>
        <end position="1509"/>
    </location>
</feature>
<evidence type="ECO:0000313" key="4">
    <source>
        <dbReference type="EMBL" id="RQH09104.1"/>
    </source>
</evidence>
<keyword evidence="5" id="KW-1185">Reference proteome</keyword>
<comment type="caution">
    <text evidence="4">The sequence shown here is derived from an EMBL/GenBank/DDBJ whole genome shotgun (WGS) entry which is preliminary data.</text>
</comment>
<dbReference type="Gene3D" id="3.90.1760.10">
    <property type="entry name" value="Anthrax toxin, edema factor, central domain"/>
    <property type="match status" value="1"/>
</dbReference>